<name>A0A5J9U525_9POAL</name>
<proteinExistence type="predicted"/>
<sequence length="86" mass="9267">MTSLLVARPVVVEAPVIQAREVQEELKCSVSVCSAAQASSPTEELIRTSSWTWKIPSVTDKAPRTEAPNCLVLYISIAVLNGSLLL</sequence>
<dbReference type="AlphaFoldDB" id="A0A5J9U525"/>
<dbReference type="Gramene" id="TVU18260">
    <property type="protein sequence ID" value="TVU18260"/>
    <property type="gene ID" value="EJB05_34349"/>
</dbReference>
<gene>
    <name evidence="1" type="ORF">EJB05_34349</name>
</gene>
<comment type="caution">
    <text evidence="1">The sequence shown here is derived from an EMBL/GenBank/DDBJ whole genome shotgun (WGS) entry which is preliminary data.</text>
</comment>
<accession>A0A5J9U525</accession>
<reference evidence="1 2" key="1">
    <citation type="journal article" date="2019" name="Sci. Rep.">
        <title>A high-quality genome of Eragrostis curvula grass provides insights into Poaceae evolution and supports new strategies to enhance forage quality.</title>
        <authorList>
            <person name="Carballo J."/>
            <person name="Santos B.A.C.M."/>
            <person name="Zappacosta D."/>
            <person name="Garbus I."/>
            <person name="Selva J.P."/>
            <person name="Gallo C.A."/>
            <person name="Diaz A."/>
            <person name="Albertini E."/>
            <person name="Caccamo M."/>
            <person name="Echenique V."/>
        </authorList>
    </citation>
    <scope>NUCLEOTIDE SEQUENCE [LARGE SCALE GENOMIC DNA]</scope>
    <source>
        <strain evidence="2">cv. Victoria</strain>
        <tissue evidence="1">Leaf</tissue>
    </source>
</reference>
<protein>
    <submittedName>
        <fullName evidence="1">Uncharacterized protein</fullName>
    </submittedName>
</protein>
<evidence type="ECO:0000313" key="2">
    <source>
        <dbReference type="Proteomes" id="UP000324897"/>
    </source>
</evidence>
<organism evidence="1 2">
    <name type="scientific">Eragrostis curvula</name>
    <name type="common">weeping love grass</name>
    <dbReference type="NCBI Taxonomy" id="38414"/>
    <lineage>
        <taxon>Eukaryota</taxon>
        <taxon>Viridiplantae</taxon>
        <taxon>Streptophyta</taxon>
        <taxon>Embryophyta</taxon>
        <taxon>Tracheophyta</taxon>
        <taxon>Spermatophyta</taxon>
        <taxon>Magnoliopsida</taxon>
        <taxon>Liliopsida</taxon>
        <taxon>Poales</taxon>
        <taxon>Poaceae</taxon>
        <taxon>PACMAD clade</taxon>
        <taxon>Chloridoideae</taxon>
        <taxon>Eragrostideae</taxon>
        <taxon>Eragrostidinae</taxon>
        <taxon>Eragrostis</taxon>
    </lineage>
</organism>
<feature type="non-terminal residue" evidence="1">
    <location>
        <position position="1"/>
    </location>
</feature>
<evidence type="ECO:0000313" key="1">
    <source>
        <dbReference type="EMBL" id="TVU18260.1"/>
    </source>
</evidence>
<keyword evidence="2" id="KW-1185">Reference proteome</keyword>
<dbReference type="Proteomes" id="UP000324897">
    <property type="component" value="Chromosome 7"/>
</dbReference>
<dbReference type="EMBL" id="RWGY01000029">
    <property type="protein sequence ID" value="TVU18260.1"/>
    <property type="molecule type" value="Genomic_DNA"/>
</dbReference>